<feature type="region of interest" description="Disordered" evidence="1">
    <location>
        <begin position="35"/>
        <end position="91"/>
    </location>
</feature>
<keyword evidence="3" id="KW-1185">Reference proteome</keyword>
<protein>
    <submittedName>
        <fullName evidence="2">Uncharacterized protein</fullName>
    </submittedName>
</protein>
<evidence type="ECO:0000313" key="2">
    <source>
        <dbReference type="EMBL" id="KAK7676819.1"/>
    </source>
</evidence>
<accession>A0AAW0FDM9</accession>
<dbReference type="EMBL" id="JASBNA010000103">
    <property type="protein sequence ID" value="KAK7676819.1"/>
    <property type="molecule type" value="Genomic_DNA"/>
</dbReference>
<reference evidence="2 3" key="1">
    <citation type="submission" date="2022-09" db="EMBL/GenBank/DDBJ databases">
        <authorList>
            <person name="Palmer J.M."/>
        </authorList>
    </citation>
    <scope>NUCLEOTIDE SEQUENCE [LARGE SCALE GENOMIC DNA]</scope>
    <source>
        <strain evidence="2 3">DSM 7382</strain>
    </source>
</reference>
<comment type="caution">
    <text evidence="2">The sequence shown here is derived from an EMBL/GenBank/DDBJ whole genome shotgun (WGS) entry which is preliminary data.</text>
</comment>
<evidence type="ECO:0000313" key="3">
    <source>
        <dbReference type="Proteomes" id="UP001385951"/>
    </source>
</evidence>
<evidence type="ECO:0000256" key="1">
    <source>
        <dbReference type="SAM" id="MobiDB-lite"/>
    </source>
</evidence>
<sequence>MSPSPISIQPLSTPKTLSPSDSLINLLEFQVRDHTRPTTEYSQRHQASSLKDTPKTHPQRYIDYKGSPGRVQVRSQKALAPKSDWPSVPWA</sequence>
<proteinExistence type="predicted"/>
<name>A0AAW0FDM9_9APHY</name>
<dbReference type="Proteomes" id="UP001385951">
    <property type="component" value="Unassembled WGS sequence"/>
</dbReference>
<feature type="compositionally biased region" description="Polar residues" evidence="1">
    <location>
        <begin position="38"/>
        <end position="51"/>
    </location>
</feature>
<gene>
    <name evidence="2" type="ORF">QCA50_020225</name>
</gene>
<feature type="compositionally biased region" description="Basic and acidic residues" evidence="1">
    <location>
        <begin position="52"/>
        <end position="63"/>
    </location>
</feature>
<organism evidence="2 3">
    <name type="scientific">Cerrena zonata</name>
    <dbReference type="NCBI Taxonomy" id="2478898"/>
    <lineage>
        <taxon>Eukaryota</taxon>
        <taxon>Fungi</taxon>
        <taxon>Dikarya</taxon>
        <taxon>Basidiomycota</taxon>
        <taxon>Agaricomycotina</taxon>
        <taxon>Agaricomycetes</taxon>
        <taxon>Polyporales</taxon>
        <taxon>Cerrenaceae</taxon>
        <taxon>Cerrena</taxon>
    </lineage>
</organism>
<dbReference type="AlphaFoldDB" id="A0AAW0FDM9"/>